<dbReference type="Proteomes" id="UP001180426">
    <property type="component" value="Segment"/>
</dbReference>
<dbReference type="EC" id="2.7.7.48" evidence="7"/>
<reference evidence="8" key="2">
    <citation type="submission" date="2019-05" db="EMBL/GenBank/DDBJ databases">
        <authorList>
            <person name="Liu J.-J."/>
        </authorList>
    </citation>
    <scope>NUCLEOTIDE SEQUENCE</scope>
    <source>
        <strain evidence="8">SC2</strain>
    </source>
</reference>
<evidence type="ECO:0000256" key="5">
    <source>
        <dbReference type="ARBA" id="ARBA00022741"/>
    </source>
</evidence>
<keyword evidence="5 7" id="KW-0547">Nucleotide-binding</keyword>
<evidence type="ECO:0000313" key="8">
    <source>
        <dbReference type="EMBL" id="QGX74232.1"/>
    </source>
</evidence>
<dbReference type="InterPro" id="IPR001795">
    <property type="entry name" value="RNA-dir_pol_luteovirus"/>
</dbReference>
<dbReference type="GO" id="GO:0000166">
    <property type="term" value="F:nucleotide binding"/>
    <property type="evidence" value="ECO:0007669"/>
    <property type="project" value="UniProtKB-KW"/>
</dbReference>
<comment type="similarity">
    <text evidence="1">Belongs to the totiviridae RNA-directed RNA polymerase family.</text>
</comment>
<keyword evidence="4 7" id="KW-0548">Nucleotidyltransferase</keyword>
<proteinExistence type="inferred from homology"/>
<evidence type="ECO:0000256" key="3">
    <source>
        <dbReference type="ARBA" id="ARBA00022679"/>
    </source>
</evidence>
<comment type="catalytic activity">
    <reaction evidence="6 7">
        <text>RNA(n) + a ribonucleoside 5'-triphosphate = RNA(n+1) + diphosphate</text>
        <dbReference type="Rhea" id="RHEA:21248"/>
        <dbReference type="Rhea" id="RHEA-COMP:14527"/>
        <dbReference type="Rhea" id="RHEA-COMP:17342"/>
        <dbReference type="ChEBI" id="CHEBI:33019"/>
        <dbReference type="ChEBI" id="CHEBI:61557"/>
        <dbReference type="ChEBI" id="CHEBI:140395"/>
        <dbReference type="EC" id="2.7.7.48"/>
    </reaction>
</comment>
<keyword evidence="2 7" id="KW-0696">RNA-directed RNA polymerase</keyword>
<evidence type="ECO:0000313" key="9">
    <source>
        <dbReference type="Proteomes" id="UP001180426"/>
    </source>
</evidence>
<keyword evidence="3 7" id="KW-0808">Transferase</keyword>
<keyword evidence="7" id="KW-0693">Viral RNA replication</keyword>
<evidence type="ECO:0000256" key="4">
    <source>
        <dbReference type="ARBA" id="ARBA00022695"/>
    </source>
</evidence>
<dbReference type="InterPro" id="IPR043502">
    <property type="entry name" value="DNA/RNA_pol_sf"/>
</dbReference>
<protein>
    <recommendedName>
        <fullName evidence="7">RNA-directed RNA polymerase</fullName>
        <ecNumber evidence="7">2.7.7.48</ecNumber>
    </recommendedName>
</protein>
<dbReference type="GO" id="GO:0006351">
    <property type="term" value="P:DNA-templated transcription"/>
    <property type="evidence" value="ECO:0007669"/>
    <property type="project" value="InterPro"/>
</dbReference>
<evidence type="ECO:0000256" key="2">
    <source>
        <dbReference type="ARBA" id="ARBA00022484"/>
    </source>
</evidence>
<dbReference type="GO" id="GO:0003968">
    <property type="term" value="F:RNA-directed RNA polymerase activity"/>
    <property type="evidence" value="ECO:0007669"/>
    <property type="project" value="UniProtKB-KW"/>
</dbReference>
<sequence>MLRISRIQYGPLLCPYGIVTEDDVLNFAFYRTSGTVRTANHLAVSTSLTDYPKIQSWFSDTEDPPVTSVSASHLRHLTIHEVRKLGADYFFPKLNFLLPALERLAKADMHESMFIGILVWALLLPDSDFELIKSSGVWQWDFTDVADFSRRIKKDFSLRLKALQNIVSLPLHRFFELEVLVNRGIGQVDWAGEKHNRTVPNTCTIPPERIFPRARAIFKKIQARGGKHKKLTWKKYWARRWMWAPTGAYHSQYAEDDAFKAKDRMLKTKLFSLLAMPEYDFSHFSSRAPCLCAWASVKYEWGKQRAIYGVDVTNFTMTGFAMPNIEEVMSEYFPIGSSANEKAVKTQVGEVLKNGVPYCFDFEDFNSQHTLKGMQAVLLAYKEVFKNMMSEEQIKAMDWVIQSVNTQMVKSEDGQWYQATATLLSGWRLTTAINTMLNKIYTEECTQDFDLVSAHNGDDILAGITSLQQVQQLERRAKSHNIRFQRNKCYLGAIAEFLRVDHKSGGGSQYLARGVSTFVHGPTEATLPNNLGGVVKSLVTRAEELLARGGRTEVISDLLEYQYANVARLWRVTVEDLQALIGSHESLGGLNETISEKSLNQRILLVEEKREERKEILEDEKRILPGVFSYARDVCNTVVLPQYEHHIATAARRSVFARSLTRRFKISVEKTVFDATLLTRASTYKMSRSEAFTAKAVLAKSFGVPIVAIDLPDDWLVRRLREEKDPLAALTHLI</sequence>
<dbReference type="Pfam" id="PF02123">
    <property type="entry name" value="RdRP_4"/>
    <property type="match status" value="1"/>
</dbReference>
<keyword evidence="9" id="KW-1185">Reference proteome</keyword>
<dbReference type="SUPFAM" id="SSF56672">
    <property type="entry name" value="DNA/RNA polymerases"/>
    <property type="match status" value="1"/>
</dbReference>
<evidence type="ECO:0000256" key="6">
    <source>
        <dbReference type="ARBA" id="ARBA00048744"/>
    </source>
</evidence>
<accession>A0A6B9ELT4</accession>
<dbReference type="GO" id="GO:0003723">
    <property type="term" value="F:RNA binding"/>
    <property type="evidence" value="ECO:0007669"/>
    <property type="project" value="InterPro"/>
</dbReference>
<organism evidence="8 9">
    <name type="scientific">Cronartium ribicola totivirus 3</name>
    <dbReference type="NCBI Taxonomy" id="2687249"/>
    <lineage>
        <taxon>Viruses</taxon>
        <taxon>Riboviria</taxon>
        <taxon>Orthornavirae</taxon>
        <taxon>Duplornaviricota</taxon>
        <taxon>Chrymotiviricetes</taxon>
        <taxon>Ghabrivirales</taxon>
        <taxon>Alphatotivirineae</taxon>
        <taxon>Orthototiviridae</taxon>
        <taxon>Totivirus</taxon>
        <taxon>Totivirus nijyuni</taxon>
    </lineage>
</organism>
<name>A0A6B9ELT4_9VIRU</name>
<reference evidence="8" key="1">
    <citation type="journal article" date="2019" name="Virol. J.">
        <title>Characterization of Cronartium ribicola dsRNAs reveals novel members of the family Totiviridae and viral association with fungal virulence.</title>
        <authorList>
            <person name="Liu J.J."/>
            <person name="Xiang Y."/>
            <person name="Sniezko R.A."/>
            <person name="Schoettle A.W."/>
            <person name="Williams H."/>
            <person name="Zamany A."/>
        </authorList>
    </citation>
    <scope>NUCLEOTIDE SEQUENCE</scope>
    <source>
        <strain evidence="8">SC2</strain>
    </source>
</reference>
<dbReference type="EMBL" id="MK967420">
    <property type="protein sequence ID" value="QGX74232.1"/>
    <property type="molecule type" value="Genomic_RNA"/>
</dbReference>
<evidence type="ECO:0000256" key="7">
    <source>
        <dbReference type="RuleBase" id="RU364050"/>
    </source>
</evidence>
<evidence type="ECO:0000256" key="1">
    <source>
        <dbReference type="ARBA" id="ARBA00010455"/>
    </source>
</evidence>